<dbReference type="PANTHER" id="PTHR24413">
    <property type="entry name" value="SPECKLE-TYPE POZ PROTEIN"/>
    <property type="match status" value="1"/>
</dbReference>
<keyword evidence="3" id="KW-1185">Reference proteome</keyword>
<dbReference type="SMART" id="SM00225">
    <property type="entry name" value="BTB"/>
    <property type="match status" value="2"/>
</dbReference>
<dbReference type="SUPFAM" id="SSF54695">
    <property type="entry name" value="POZ domain"/>
    <property type="match status" value="2"/>
</dbReference>
<dbReference type="OrthoDB" id="684045at2759"/>
<dbReference type="OMA" id="ILNIMAH"/>
<sequence>MCPARFKWPPEKRDETKKTVSDDTLIVKCIFHQLKVPLGNKSALGSMNDIHDVENLSQDFSRLLQSSQCSDLLLCAENEIFHVHKAILWARAPKFSNDLGLQNWNVSSGPVKVALDPPVLRLLLQYLYSGKLKTDKAEYFAGLSRIADTYGLVDLKQKLYIFPTESFLTTRIKVDRKSFMWHVNLKSPAERFYNPTFRSGCIPGSEFQLILSVCKGSGGLRNVDVCVRRLFPDKENPVFLHLMISLIGGGGRLRLPDAKKHYFLTDEEWWDGCVIKGPSESFIQEADFCEHVYLQCDLAVSAGDSSVLERSLCSSNSDVCNMTDFFCYSQDLKQLYNIFLPKFTDCILRAGKVRYPVHRAILSARSMVFSRIFTECVSDNSSNVIEITDIESAILNIILVYVYTGIVEELDYVNAIKIYSAA</sequence>
<protein>
    <submittedName>
        <fullName evidence="2">Speckle-type POZ protein</fullName>
    </submittedName>
</protein>
<dbReference type="Pfam" id="PF00651">
    <property type="entry name" value="BTB"/>
    <property type="match status" value="2"/>
</dbReference>
<accession>A0A087TKA8</accession>
<name>A0A087TKA8_STEMI</name>
<evidence type="ECO:0000313" key="3">
    <source>
        <dbReference type="Proteomes" id="UP000054359"/>
    </source>
</evidence>
<dbReference type="Proteomes" id="UP000054359">
    <property type="component" value="Unassembled WGS sequence"/>
</dbReference>
<dbReference type="CDD" id="cd18186">
    <property type="entry name" value="BTB_POZ_ZBTB_KLHL-like"/>
    <property type="match status" value="1"/>
</dbReference>
<evidence type="ECO:0000313" key="2">
    <source>
        <dbReference type="EMBL" id="KFM65547.1"/>
    </source>
</evidence>
<proteinExistence type="predicted"/>
<gene>
    <name evidence="2" type="ORF">X975_23308</name>
</gene>
<dbReference type="InterPro" id="IPR000210">
    <property type="entry name" value="BTB/POZ_dom"/>
</dbReference>
<evidence type="ECO:0000259" key="1">
    <source>
        <dbReference type="PROSITE" id="PS50097"/>
    </source>
</evidence>
<feature type="domain" description="BTB" evidence="1">
    <location>
        <begin position="344"/>
        <end position="411"/>
    </location>
</feature>
<dbReference type="STRING" id="407821.A0A087TKA8"/>
<dbReference type="PROSITE" id="PS50097">
    <property type="entry name" value="BTB"/>
    <property type="match status" value="2"/>
</dbReference>
<feature type="non-terminal residue" evidence="2">
    <location>
        <position position="422"/>
    </location>
</feature>
<dbReference type="EMBL" id="KK115615">
    <property type="protein sequence ID" value="KFM65547.1"/>
    <property type="molecule type" value="Genomic_DNA"/>
</dbReference>
<reference evidence="2 3" key="1">
    <citation type="submission" date="2013-11" db="EMBL/GenBank/DDBJ databases">
        <title>Genome sequencing of Stegodyphus mimosarum.</title>
        <authorList>
            <person name="Bechsgaard J."/>
        </authorList>
    </citation>
    <scope>NUCLEOTIDE SEQUENCE [LARGE SCALE GENOMIC DNA]</scope>
</reference>
<dbReference type="AlphaFoldDB" id="A0A087TKA8"/>
<feature type="domain" description="BTB" evidence="1">
    <location>
        <begin position="70"/>
        <end position="136"/>
    </location>
</feature>
<organism evidence="2 3">
    <name type="scientific">Stegodyphus mimosarum</name>
    <name type="common">African social velvet spider</name>
    <dbReference type="NCBI Taxonomy" id="407821"/>
    <lineage>
        <taxon>Eukaryota</taxon>
        <taxon>Metazoa</taxon>
        <taxon>Ecdysozoa</taxon>
        <taxon>Arthropoda</taxon>
        <taxon>Chelicerata</taxon>
        <taxon>Arachnida</taxon>
        <taxon>Araneae</taxon>
        <taxon>Araneomorphae</taxon>
        <taxon>Entelegynae</taxon>
        <taxon>Eresoidea</taxon>
        <taxon>Eresidae</taxon>
        <taxon>Stegodyphus</taxon>
    </lineage>
</organism>
<dbReference type="InterPro" id="IPR011333">
    <property type="entry name" value="SKP1/BTB/POZ_sf"/>
</dbReference>
<dbReference type="Gene3D" id="3.30.710.10">
    <property type="entry name" value="Potassium Channel Kv1.1, Chain A"/>
    <property type="match status" value="2"/>
</dbReference>